<keyword evidence="4" id="KW-1185">Reference proteome</keyword>
<dbReference type="InterPro" id="IPR004244">
    <property type="entry name" value="Transposase_22"/>
</dbReference>
<feature type="region of interest" description="Disordered" evidence="1">
    <location>
        <begin position="1"/>
        <end position="66"/>
    </location>
</feature>
<feature type="region of interest" description="Disordered" evidence="1">
    <location>
        <begin position="303"/>
        <end position="335"/>
    </location>
</feature>
<reference evidence="2" key="1">
    <citation type="submission" date="2022-03" db="EMBL/GenBank/DDBJ databases">
        <authorList>
            <person name="Alioto T."/>
            <person name="Alioto T."/>
            <person name="Gomez Garrido J."/>
        </authorList>
    </citation>
    <scope>NUCLEOTIDE SEQUENCE</scope>
</reference>
<evidence type="ECO:0000313" key="4">
    <source>
        <dbReference type="Proteomes" id="UP001295444"/>
    </source>
</evidence>
<sequence length="335" mass="36790">MGRTRKQTDPPGTPRPSGTGAEHSIRSYLTTPRDLDLTPGPTADSPPGTPAQFSPTPSDPPDTQGALESDFRAILPTLLTKADLEALSDRLSQVIRSELSQVKADIANMDARLTVTEADTRALREDTDAAVSTITGCESSLTHITTWVDDLDNRSRRMNLSLALGGQQPRIGLVRAHRALRAPPAPGEQPRDIICCLDNFILKEDILRNARRMGRIRLEDQEVTIFQDLSRYTLQARKNLRPVTAALQAAGIQYRWGYPFALSARRGQELHTIKAPADVQGFQRALGLPPTRVQNWLTHHFIQQAAGPPPPPPARLASSDQRRPSGRPGPARPEE</sequence>
<evidence type="ECO:0000313" key="3">
    <source>
        <dbReference type="EMBL" id="CAH2300008.1"/>
    </source>
</evidence>
<organism evidence="2 4">
    <name type="scientific">Pelobates cultripes</name>
    <name type="common">Western spadefoot toad</name>
    <dbReference type="NCBI Taxonomy" id="61616"/>
    <lineage>
        <taxon>Eukaryota</taxon>
        <taxon>Metazoa</taxon>
        <taxon>Chordata</taxon>
        <taxon>Craniata</taxon>
        <taxon>Vertebrata</taxon>
        <taxon>Euteleostomi</taxon>
        <taxon>Amphibia</taxon>
        <taxon>Batrachia</taxon>
        <taxon>Anura</taxon>
        <taxon>Pelobatoidea</taxon>
        <taxon>Pelobatidae</taxon>
        <taxon>Pelobates</taxon>
    </lineage>
</organism>
<evidence type="ECO:0000313" key="2">
    <source>
        <dbReference type="EMBL" id="CAH2282651.1"/>
    </source>
</evidence>
<gene>
    <name evidence="2" type="ORF">PECUL_23A004291</name>
    <name evidence="3" type="ORF">PECUL_23A054580</name>
</gene>
<name>A0AAD1RWI6_PELCU</name>
<dbReference type="AlphaFoldDB" id="A0AAD1RWI6"/>
<protein>
    <recommendedName>
        <fullName evidence="5">L1 transposable element RRM domain-containing protein</fullName>
    </recommendedName>
</protein>
<dbReference type="EMBL" id="OW240915">
    <property type="protein sequence ID" value="CAH2282651.1"/>
    <property type="molecule type" value="Genomic_DNA"/>
</dbReference>
<dbReference type="InterPro" id="IPR042566">
    <property type="entry name" value="L1_C"/>
</dbReference>
<evidence type="ECO:0000256" key="1">
    <source>
        <dbReference type="SAM" id="MobiDB-lite"/>
    </source>
</evidence>
<dbReference type="Gene3D" id="3.30.250.20">
    <property type="entry name" value="L1 transposable element, C-terminal domain"/>
    <property type="match status" value="1"/>
</dbReference>
<dbReference type="PANTHER" id="PTHR11505">
    <property type="entry name" value="L1 TRANSPOSABLE ELEMENT-RELATED"/>
    <property type="match status" value="1"/>
</dbReference>
<proteinExistence type="predicted"/>
<dbReference type="EMBL" id="OW240917">
    <property type="protein sequence ID" value="CAH2300008.1"/>
    <property type="molecule type" value="Genomic_DNA"/>
</dbReference>
<dbReference type="Proteomes" id="UP001295444">
    <property type="component" value="Chromosome 04"/>
</dbReference>
<accession>A0AAD1RWI6</accession>
<evidence type="ECO:0008006" key="5">
    <source>
        <dbReference type="Google" id="ProtNLM"/>
    </source>
</evidence>
<dbReference type="Proteomes" id="UP001295444">
    <property type="component" value="Chromosome 06"/>
</dbReference>